<reference evidence="2" key="1">
    <citation type="journal article" date="2020" name="bioRxiv">
        <title>Whole genome comparisons of ergot fungi reveals the divergence and evolution of species within the genus Claviceps are the result of varying mechanisms driving genome evolution and host range expansion.</title>
        <authorList>
            <person name="Wyka S.A."/>
            <person name="Mondo S.J."/>
            <person name="Liu M."/>
            <person name="Dettman J."/>
            <person name="Nalam V."/>
            <person name="Broders K.D."/>
        </authorList>
    </citation>
    <scope>NUCLEOTIDE SEQUENCE</scope>
    <source>
        <strain evidence="2">CCC 489</strain>
    </source>
</reference>
<dbReference type="SUPFAM" id="SSF52799">
    <property type="entry name" value="(Phosphotyrosine protein) phosphatases II"/>
    <property type="match status" value="1"/>
</dbReference>
<dbReference type="PANTHER" id="PTHR46588:SF1">
    <property type="entry name" value="SERINE_THREONINE_TYROSINE-INTERACTING PROTEIN"/>
    <property type="match status" value="1"/>
</dbReference>
<gene>
    <name evidence="2" type="ORF">E4U42_002235</name>
</gene>
<dbReference type="InterPro" id="IPR029021">
    <property type="entry name" value="Prot-tyrosine_phosphatase-like"/>
</dbReference>
<comment type="caution">
    <text evidence="2">The sequence shown here is derived from an EMBL/GenBank/DDBJ whole genome shotgun (WGS) entry which is preliminary data.</text>
</comment>
<feature type="compositionally biased region" description="Low complexity" evidence="1">
    <location>
        <begin position="202"/>
        <end position="216"/>
    </location>
</feature>
<organism evidence="2 3">
    <name type="scientific">Claviceps africana</name>
    <dbReference type="NCBI Taxonomy" id="83212"/>
    <lineage>
        <taxon>Eukaryota</taxon>
        <taxon>Fungi</taxon>
        <taxon>Dikarya</taxon>
        <taxon>Ascomycota</taxon>
        <taxon>Pezizomycotina</taxon>
        <taxon>Sordariomycetes</taxon>
        <taxon>Hypocreomycetidae</taxon>
        <taxon>Hypocreales</taxon>
        <taxon>Clavicipitaceae</taxon>
        <taxon>Claviceps</taxon>
    </lineage>
</organism>
<dbReference type="Gene3D" id="3.90.190.10">
    <property type="entry name" value="Protein tyrosine phosphatase superfamily"/>
    <property type="match status" value="1"/>
</dbReference>
<dbReference type="GO" id="GO:0062026">
    <property type="term" value="P:negative regulation of SCF-dependent proteasomal ubiquitin-dependent catabolic process"/>
    <property type="evidence" value="ECO:0007669"/>
    <property type="project" value="TreeGrafter"/>
</dbReference>
<dbReference type="GO" id="GO:1990444">
    <property type="term" value="F:F-box domain binding"/>
    <property type="evidence" value="ECO:0007669"/>
    <property type="project" value="TreeGrafter"/>
</dbReference>
<protein>
    <submittedName>
        <fullName evidence="2">Uncharacterized protein</fullName>
    </submittedName>
</protein>
<name>A0A8K0JCW0_9HYPO</name>
<dbReference type="EMBL" id="SRPY01000018">
    <property type="protein sequence ID" value="KAG5930311.1"/>
    <property type="molecule type" value="Genomic_DNA"/>
</dbReference>
<dbReference type="GO" id="GO:0005737">
    <property type="term" value="C:cytoplasm"/>
    <property type="evidence" value="ECO:0007669"/>
    <property type="project" value="TreeGrafter"/>
</dbReference>
<evidence type="ECO:0000256" key="1">
    <source>
        <dbReference type="SAM" id="MobiDB-lite"/>
    </source>
</evidence>
<dbReference type="GO" id="GO:0070372">
    <property type="term" value="P:regulation of ERK1 and ERK2 cascade"/>
    <property type="evidence" value="ECO:0007669"/>
    <property type="project" value="TreeGrafter"/>
</dbReference>
<dbReference type="OrthoDB" id="10252009at2759"/>
<evidence type="ECO:0000313" key="3">
    <source>
        <dbReference type="Proteomes" id="UP000811619"/>
    </source>
</evidence>
<keyword evidence="3" id="KW-1185">Reference proteome</keyword>
<accession>A0A8K0JCW0</accession>
<dbReference type="GO" id="GO:0005654">
    <property type="term" value="C:nucleoplasm"/>
    <property type="evidence" value="ECO:0007669"/>
    <property type="project" value="TreeGrafter"/>
</dbReference>
<evidence type="ECO:0000313" key="2">
    <source>
        <dbReference type="EMBL" id="KAG5930311.1"/>
    </source>
</evidence>
<dbReference type="InterPro" id="IPR052449">
    <property type="entry name" value="STYX-Interacting_Phosphatase"/>
</dbReference>
<dbReference type="Proteomes" id="UP000811619">
    <property type="component" value="Unassembled WGS sequence"/>
</dbReference>
<feature type="region of interest" description="Disordered" evidence="1">
    <location>
        <begin position="190"/>
        <end position="219"/>
    </location>
</feature>
<dbReference type="AlphaFoldDB" id="A0A8K0JCW0"/>
<dbReference type="PANTHER" id="PTHR46588">
    <property type="entry name" value="SERINE/THREONINE/TYROSINE-INTERACTING PROTEIN"/>
    <property type="match status" value="1"/>
</dbReference>
<sequence length="277" mass="30543">MEGQGQGQEQGQRKDVRKTAFSNIVRCAEYSYRAPEPPVVDIQALPGTSVGPAMELEPSYQGVDPSQLTREDLEIITRNSKQLAFDNAARWAHGDRYAAQAVLDYLYLGPTSAIRDHAFLTREAITMMVVVRDARMAGTLRSVDHASRELGIPVEYVRVGGRISDLMQALPNIMGLINQHLLAVHHTQSTAGRTDQEGHGATGMRTRTETGTGTETWRPQRGKVLLTCDSGNHHSATIAAAYLMSVYGQDLVSALQFVLLQRFSCIFDQDAKLMLRS</sequence>
<proteinExistence type="predicted"/>